<dbReference type="PROSITE" id="PS50294">
    <property type="entry name" value="WD_REPEATS_REGION"/>
    <property type="match status" value="4"/>
</dbReference>
<feature type="repeat" description="WD" evidence="5">
    <location>
        <begin position="174"/>
        <end position="208"/>
    </location>
</feature>
<dbReference type="GO" id="GO:0008380">
    <property type="term" value="P:RNA splicing"/>
    <property type="evidence" value="ECO:0007669"/>
    <property type="project" value="UniProtKB-KW"/>
</dbReference>
<dbReference type="STRING" id="5098.A0A507QPD2"/>
<comment type="caution">
    <text evidence="6">The sequence shown here is derived from an EMBL/GenBank/DDBJ whole genome shotgun (WGS) entry which is preliminary data.</text>
</comment>
<dbReference type="AlphaFoldDB" id="A0A507QPD2"/>
<feature type="repeat" description="WD" evidence="5">
    <location>
        <begin position="270"/>
        <end position="300"/>
    </location>
</feature>
<keyword evidence="4" id="KW-0508">mRNA splicing</keyword>
<dbReference type="InterPro" id="IPR015943">
    <property type="entry name" value="WD40/YVTN_repeat-like_dom_sf"/>
</dbReference>
<keyword evidence="1 5" id="KW-0853">WD repeat</keyword>
<dbReference type="InterPro" id="IPR036322">
    <property type="entry name" value="WD40_repeat_dom_sf"/>
</dbReference>
<sequence>MGASSQLIIRQNPNSNANTALVNAVPRTSRLDAPIMQLTGHSAEVYSVQFDPTGQHIASGSFDRTILLWNAYDGCKNYGVLTGHSGPIIDLKWSRDSKTLYSASADMTIGNWDVETGQKVRTHIGHEGVINSLDVTKRGQELLLTGSDDGYVGIFDPRIKQGVGYLESKLDLPVLAVAFSESGNEIYSAGVDETIQVWDPRKKEIVYTMTGHTDKVVSLEISPDSQTLVSNSHDETVRTWDIRPFAPANRQLKTFYGAVCPVEQNLIRTSWDPSGERIVAGSGDDNVIIWDAKSGRILYKLPGHKGTVNDVRFSPVGEPIIASASTDCSVMLGELGK</sequence>
<feature type="repeat" description="WD" evidence="5">
    <location>
        <begin position="209"/>
        <end position="243"/>
    </location>
</feature>
<dbReference type="InterPro" id="IPR001680">
    <property type="entry name" value="WD40_rpt"/>
</dbReference>
<protein>
    <submittedName>
        <fullName evidence="6">Uncharacterized protein</fullName>
    </submittedName>
</protein>
<name>A0A507QPD2_MONPU</name>
<dbReference type="GO" id="GO:0071013">
    <property type="term" value="C:catalytic step 2 spliceosome"/>
    <property type="evidence" value="ECO:0007669"/>
    <property type="project" value="TreeGrafter"/>
</dbReference>
<dbReference type="PANTHER" id="PTHR44006:SF1">
    <property type="entry name" value="U5 SMALL NUCLEAR RIBONUCLEOPROTEIN 40 KDA PROTEIN"/>
    <property type="match status" value="1"/>
</dbReference>
<dbReference type="InterPro" id="IPR020472">
    <property type="entry name" value="WD40_PAC1"/>
</dbReference>
<gene>
    <name evidence="6" type="ORF">MPDQ_002662</name>
</gene>
<dbReference type="GO" id="GO:0006397">
    <property type="term" value="P:mRNA processing"/>
    <property type="evidence" value="ECO:0007669"/>
    <property type="project" value="UniProtKB-KW"/>
</dbReference>
<feature type="repeat" description="WD" evidence="5">
    <location>
        <begin position="81"/>
        <end position="122"/>
    </location>
</feature>
<dbReference type="PROSITE" id="PS00678">
    <property type="entry name" value="WD_REPEATS_1"/>
    <property type="match status" value="1"/>
</dbReference>
<feature type="repeat" description="WD" evidence="5">
    <location>
        <begin position="38"/>
        <end position="70"/>
    </location>
</feature>
<keyword evidence="2" id="KW-0507">mRNA processing</keyword>
<reference evidence="6 7" key="1">
    <citation type="submission" date="2019-06" db="EMBL/GenBank/DDBJ databases">
        <title>Wine fermentation using esterase from Monascus purpureus.</title>
        <authorList>
            <person name="Geng C."/>
            <person name="Zhang Y."/>
        </authorList>
    </citation>
    <scope>NUCLEOTIDE SEQUENCE [LARGE SCALE GENOMIC DNA]</scope>
    <source>
        <strain evidence="6">HQ1</strain>
    </source>
</reference>
<dbReference type="PROSITE" id="PS50082">
    <property type="entry name" value="WD_REPEATS_2"/>
    <property type="match status" value="6"/>
</dbReference>
<organism evidence="6 7">
    <name type="scientific">Monascus purpureus</name>
    <name type="common">Red mold</name>
    <name type="synonym">Monascus anka</name>
    <dbReference type="NCBI Taxonomy" id="5098"/>
    <lineage>
        <taxon>Eukaryota</taxon>
        <taxon>Fungi</taxon>
        <taxon>Dikarya</taxon>
        <taxon>Ascomycota</taxon>
        <taxon>Pezizomycotina</taxon>
        <taxon>Eurotiomycetes</taxon>
        <taxon>Eurotiomycetidae</taxon>
        <taxon>Eurotiales</taxon>
        <taxon>Aspergillaceae</taxon>
        <taxon>Monascus</taxon>
    </lineage>
</organism>
<evidence type="ECO:0000256" key="2">
    <source>
        <dbReference type="ARBA" id="ARBA00022664"/>
    </source>
</evidence>
<proteinExistence type="predicted"/>
<dbReference type="InterPro" id="IPR019775">
    <property type="entry name" value="WD40_repeat_CS"/>
</dbReference>
<feature type="repeat" description="WD" evidence="5">
    <location>
        <begin position="301"/>
        <end position="337"/>
    </location>
</feature>
<dbReference type="Proteomes" id="UP000319663">
    <property type="component" value="Unassembled WGS sequence"/>
</dbReference>
<dbReference type="InterPro" id="IPR052234">
    <property type="entry name" value="U5_snRNP_Component"/>
</dbReference>
<dbReference type="GO" id="GO:0003723">
    <property type="term" value="F:RNA binding"/>
    <property type="evidence" value="ECO:0007669"/>
    <property type="project" value="TreeGrafter"/>
</dbReference>
<dbReference type="Gene3D" id="2.130.10.10">
    <property type="entry name" value="YVTN repeat-like/Quinoprotein amine dehydrogenase"/>
    <property type="match status" value="1"/>
</dbReference>
<dbReference type="EMBL" id="VIFY01000185">
    <property type="protein sequence ID" value="TQB68860.1"/>
    <property type="molecule type" value="Genomic_DNA"/>
</dbReference>
<dbReference type="Pfam" id="PF00400">
    <property type="entry name" value="WD40"/>
    <property type="match status" value="7"/>
</dbReference>
<evidence type="ECO:0000256" key="3">
    <source>
        <dbReference type="ARBA" id="ARBA00022737"/>
    </source>
</evidence>
<evidence type="ECO:0000313" key="7">
    <source>
        <dbReference type="Proteomes" id="UP000319663"/>
    </source>
</evidence>
<keyword evidence="3" id="KW-0677">Repeat</keyword>
<accession>A0A507QPD2</accession>
<evidence type="ECO:0000256" key="5">
    <source>
        <dbReference type="PROSITE-ProRule" id="PRU00221"/>
    </source>
</evidence>
<dbReference type="SMART" id="SM00320">
    <property type="entry name" value="WD40"/>
    <property type="match status" value="7"/>
</dbReference>
<dbReference type="PANTHER" id="PTHR44006">
    <property type="entry name" value="U5 SMALL NUCLEAR RIBONUCLEOPROTEIN 40 KDA PROTEIN"/>
    <property type="match status" value="1"/>
</dbReference>
<keyword evidence="7" id="KW-1185">Reference proteome</keyword>
<evidence type="ECO:0000256" key="1">
    <source>
        <dbReference type="ARBA" id="ARBA00022574"/>
    </source>
</evidence>
<evidence type="ECO:0000313" key="6">
    <source>
        <dbReference type="EMBL" id="TQB68860.1"/>
    </source>
</evidence>
<dbReference type="PRINTS" id="PR00320">
    <property type="entry name" value="GPROTEINBRPT"/>
</dbReference>
<dbReference type="SUPFAM" id="SSF50978">
    <property type="entry name" value="WD40 repeat-like"/>
    <property type="match status" value="1"/>
</dbReference>
<evidence type="ECO:0000256" key="4">
    <source>
        <dbReference type="ARBA" id="ARBA00023187"/>
    </source>
</evidence>
<dbReference type="CDD" id="cd00200">
    <property type="entry name" value="WD40"/>
    <property type="match status" value="1"/>
</dbReference>